<evidence type="ECO:0000256" key="3">
    <source>
        <dbReference type="ARBA" id="ARBA00013368"/>
    </source>
</evidence>
<dbReference type="AlphaFoldDB" id="A0A7X2LZZ1"/>
<sequence length="1137" mass="129304">MKPITLAVAGLHSFREKQEINFEALCEGGIFGIFGPTGSGKSSILDAMTLALYGKVERAANNTHGILNHAEDSITVSFTFQLEKGSQKNLYKVERVFKRSDDMRVKTSICRLLDLQGETSVIADKANEVNEQIYQLLGLTIDDFTRAVVLPQGKFAEFLSLKGTERRQMLQRLFHLEQYGDELLKKLRGRLSRTRISLEKITAEQAGLGEASAEALKLQKEEAAGAELLLKKRKAELQQVTEEYQRLKEIWQLQAEESEYLTQLANVEKDSETIESFQSQLQISRVAEGLKPYAEQVEAALSDKKLQEQSAASAKMLHEEAEKDYRRIEAAYKGARERKAQEEPQLVARLEGLKVLKEIAAEVQRAEEESDSLQRQINHHSELLKQKEKERERIQNLLKKAIDKQLTLKKQEDDSRVPAQLRSMLQKAASQKIMISTKNGSLTDAHEALAKKGKIIEQHSRESTLLQKKMTQQKEDLAEAFKGIEKLYGVTSERERETQELFAALNKRLEMSQRASDAENRHKLAHELAKQLEKGDSCPVCGSEISELPFSEQDADNSESRNLKSLSELKKEKEAGFLQSFHSFKVKMEELSGHMISQFPFIGSVKEDSAADPERLLEEELPEHPVQFQDRLAKMSAEMKALQQDLLHIKELVKKRSEDYMKTEREQQQLLQRIETHGADRKEMLERSEFLSHEVQQLITQWKTDFPEWDVSDIDRLNNETAEKDKAAEELAARISTSIRFIEENEQLHKKLQEEEQDLKTKLLQLKLTFDHTFQVLSQKKKQLGDENLTAAVLSQQFSHTEQTLSSLIDKEEKSYNTWQAASKKLQELDSERKAASSALAHADKKAEEAKERWTSIIKDTEFLSVEEVLKAILPQEIREKMEKKIADYTEAYSRLRDRLNQIKLKKGGKSLTQEKWDSVQSIKLELEELASEAVEHVGAARRALGLMEIRHNRYMQLQKEKEEAETKAGHFEKLQQVLKGNSFVEFLAEEQLAHVSRTASDKLGVLTRQRYAIEVDSQGGFIMRDNANGGVKRPVSSLSGGETFLTSLALALSLSTQIQLRGEYPLQFFFLDEGFGTLDSDLLDTVVSSLEKLQSENLSVGVISHVQELRARLPKKLIVEPAHPSGKGSTVKLEII</sequence>
<dbReference type="Pfam" id="PF13558">
    <property type="entry name" value="SbcC_Walker_B"/>
    <property type="match status" value="1"/>
</dbReference>
<feature type="coiled-coil region" evidence="4">
    <location>
        <begin position="826"/>
        <end position="853"/>
    </location>
</feature>
<comment type="caution">
    <text evidence="6">The sequence shown here is derived from an EMBL/GenBank/DDBJ whole genome shotgun (WGS) entry which is preliminary data.</text>
</comment>
<dbReference type="PANTHER" id="PTHR32114:SF2">
    <property type="entry name" value="ABC TRANSPORTER ABCH.3"/>
    <property type="match status" value="1"/>
</dbReference>
<evidence type="ECO:0000256" key="1">
    <source>
        <dbReference type="ARBA" id="ARBA00006930"/>
    </source>
</evidence>
<gene>
    <name evidence="6" type="ORF">GJU40_15370</name>
</gene>
<keyword evidence="4" id="KW-0175">Coiled coil</keyword>
<feature type="domain" description="Rad50/SbcC-type AAA" evidence="5">
    <location>
        <begin position="8"/>
        <end position="244"/>
    </location>
</feature>
<evidence type="ECO:0000313" key="7">
    <source>
        <dbReference type="Proteomes" id="UP000448867"/>
    </source>
</evidence>
<dbReference type="Pfam" id="PF13476">
    <property type="entry name" value="AAA_23"/>
    <property type="match status" value="1"/>
</dbReference>
<protein>
    <recommendedName>
        <fullName evidence="3">Nuclease SbcCD subunit C</fullName>
    </recommendedName>
</protein>
<dbReference type="Gene3D" id="3.40.50.300">
    <property type="entry name" value="P-loop containing nucleotide triphosphate hydrolases"/>
    <property type="match status" value="2"/>
</dbReference>
<evidence type="ECO:0000313" key="6">
    <source>
        <dbReference type="EMBL" id="MRX73523.1"/>
    </source>
</evidence>
<evidence type="ECO:0000259" key="5">
    <source>
        <dbReference type="Pfam" id="PF13476"/>
    </source>
</evidence>
<dbReference type="PANTHER" id="PTHR32114">
    <property type="entry name" value="ABC TRANSPORTER ABCH.3"/>
    <property type="match status" value="1"/>
</dbReference>
<feature type="coiled-coil region" evidence="4">
    <location>
        <begin position="311"/>
        <end position="414"/>
    </location>
</feature>
<dbReference type="OrthoDB" id="9795626at2"/>
<dbReference type="Proteomes" id="UP000448867">
    <property type="component" value="Unassembled WGS sequence"/>
</dbReference>
<evidence type="ECO:0000256" key="2">
    <source>
        <dbReference type="ARBA" id="ARBA00011322"/>
    </source>
</evidence>
<feature type="coiled-coil region" evidence="4">
    <location>
        <begin position="184"/>
        <end position="250"/>
    </location>
</feature>
<keyword evidence="7" id="KW-1185">Reference proteome</keyword>
<dbReference type="EMBL" id="WKKI01000037">
    <property type="protein sequence ID" value="MRX73523.1"/>
    <property type="molecule type" value="Genomic_DNA"/>
</dbReference>
<organism evidence="6 7">
    <name type="scientific">Metabacillus lacus</name>
    <dbReference type="NCBI Taxonomy" id="1983721"/>
    <lineage>
        <taxon>Bacteria</taxon>
        <taxon>Bacillati</taxon>
        <taxon>Bacillota</taxon>
        <taxon>Bacilli</taxon>
        <taxon>Bacillales</taxon>
        <taxon>Bacillaceae</taxon>
        <taxon>Metabacillus</taxon>
    </lineage>
</organism>
<accession>A0A7X2LZZ1</accession>
<dbReference type="InterPro" id="IPR027417">
    <property type="entry name" value="P-loop_NTPase"/>
</dbReference>
<feature type="coiled-coil region" evidence="4">
    <location>
        <begin position="714"/>
        <end position="769"/>
    </location>
</feature>
<dbReference type="InterPro" id="IPR038729">
    <property type="entry name" value="Rad50/SbcC_AAA"/>
</dbReference>
<name>A0A7X2LZZ1_9BACI</name>
<reference evidence="6 7" key="1">
    <citation type="submission" date="2019-11" db="EMBL/GenBank/DDBJ databases">
        <title>Bacillus lacus genome.</title>
        <authorList>
            <person name="Allen C.J."/>
            <person name="Newman J.D."/>
        </authorList>
    </citation>
    <scope>NUCLEOTIDE SEQUENCE [LARGE SCALE GENOMIC DNA]</scope>
    <source>
        <strain evidence="6 7">KCTC 33946</strain>
    </source>
</reference>
<feature type="coiled-coil region" evidence="4">
    <location>
        <begin position="948"/>
        <end position="975"/>
    </location>
</feature>
<feature type="coiled-coil region" evidence="4">
    <location>
        <begin position="879"/>
        <end position="906"/>
    </location>
</feature>
<dbReference type="SUPFAM" id="SSF52540">
    <property type="entry name" value="P-loop containing nucleoside triphosphate hydrolases"/>
    <property type="match status" value="1"/>
</dbReference>
<comment type="similarity">
    <text evidence="1">Belongs to the SMC family. SbcC subfamily.</text>
</comment>
<proteinExistence type="inferred from homology"/>
<evidence type="ECO:0000256" key="4">
    <source>
        <dbReference type="SAM" id="Coils"/>
    </source>
</evidence>
<dbReference type="RefSeq" id="WP_154308984.1">
    <property type="nucleotide sequence ID" value="NZ_WKKI01000037.1"/>
</dbReference>
<comment type="subunit">
    <text evidence="2">Heterodimer of SbcC and SbcD.</text>
</comment>